<evidence type="ECO:0000256" key="6">
    <source>
        <dbReference type="SAM" id="MobiDB-lite"/>
    </source>
</evidence>
<evidence type="ECO:0000256" key="4">
    <source>
        <dbReference type="ARBA" id="ARBA00023242"/>
    </source>
</evidence>
<comment type="similarity">
    <text evidence="2">Belongs to the RRP17 family.</text>
</comment>
<feature type="region of interest" description="Disordered" evidence="6">
    <location>
        <begin position="172"/>
        <end position="198"/>
    </location>
</feature>
<dbReference type="AlphaFoldDB" id="A0AAV8T415"/>
<evidence type="ECO:0000256" key="3">
    <source>
        <dbReference type="ARBA" id="ARBA00023054"/>
    </source>
</evidence>
<evidence type="ECO:0000256" key="1">
    <source>
        <dbReference type="ARBA" id="ARBA00004604"/>
    </source>
</evidence>
<protein>
    <recommendedName>
        <fullName evidence="9">Ribosomal RNA-processing protein 17</fullName>
    </recommendedName>
</protein>
<keyword evidence="8" id="KW-1185">Reference proteome</keyword>
<keyword evidence="3 5" id="KW-0175">Coiled coil</keyword>
<feature type="region of interest" description="Disordered" evidence="6">
    <location>
        <begin position="82"/>
        <end position="111"/>
    </location>
</feature>
<accession>A0AAV8T415</accession>
<feature type="coiled-coil region" evidence="5">
    <location>
        <begin position="47"/>
        <end position="75"/>
    </location>
</feature>
<gene>
    <name evidence="7" type="ORF">K2173_001636</name>
</gene>
<dbReference type="Pfam" id="PF09805">
    <property type="entry name" value="Nop25"/>
    <property type="match status" value="1"/>
</dbReference>
<dbReference type="EMBL" id="JAIWQS010000006">
    <property type="protein sequence ID" value="KAJ8761502.1"/>
    <property type="molecule type" value="Genomic_DNA"/>
</dbReference>
<evidence type="ECO:0000313" key="8">
    <source>
        <dbReference type="Proteomes" id="UP001159364"/>
    </source>
</evidence>
<reference evidence="7 8" key="1">
    <citation type="submission" date="2021-09" db="EMBL/GenBank/DDBJ databases">
        <title>Genomic insights and catalytic innovation underlie evolution of tropane alkaloids biosynthesis.</title>
        <authorList>
            <person name="Wang Y.-J."/>
            <person name="Tian T."/>
            <person name="Huang J.-P."/>
            <person name="Huang S.-X."/>
        </authorList>
    </citation>
    <scope>NUCLEOTIDE SEQUENCE [LARGE SCALE GENOMIC DNA]</scope>
    <source>
        <strain evidence="7">KIB-2018</strain>
        <tissue evidence="7">Leaf</tissue>
    </source>
</reference>
<dbReference type="PANTHER" id="PTHR14577:SF0">
    <property type="entry name" value="NUCLEOLAR PROTEIN 12"/>
    <property type="match status" value="1"/>
</dbReference>
<evidence type="ECO:0008006" key="9">
    <source>
        <dbReference type="Google" id="ProtNLM"/>
    </source>
</evidence>
<organism evidence="7 8">
    <name type="scientific">Erythroxylum novogranatense</name>
    <dbReference type="NCBI Taxonomy" id="1862640"/>
    <lineage>
        <taxon>Eukaryota</taxon>
        <taxon>Viridiplantae</taxon>
        <taxon>Streptophyta</taxon>
        <taxon>Embryophyta</taxon>
        <taxon>Tracheophyta</taxon>
        <taxon>Spermatophyta</taxon>
        <taxon>Magnoliopsida</taxon>
        <taxon>eudicotyledons</taxon>
        <taxon>Gunneridae</taxon>
        <taxon>Pentapetalae</taxon>
        <taxon>rosids</taxon>
        <taxon>fabids</taxon>
        <taxon>Malpighiales</taxon>
        <taxon>Erythroxylaceae</taxon>
        <taxon>Erythroxylum</taxon>
    </lineage>
</organism>
<evidence type="ECO:0000256" key="5">
    <source>
        <dbReference type="SAM" id="Coils"/>
    </source>
</evidence>
<evidence type="ECO:0000313" key="7">
    <source>
        <dbReference type="EMBL" id="KAJ8761502.1"/>
    </source>
</evidence>
<dbReference type="Proteomes" id="UP001159364">
    <property type="component" value="Linkage Group LG06"/>
</dbReference>
<name>A0AAV8T415_9ROSI</name>
<proteinExistence type="inferred from homology"/>
<dbReference type="PANTHER" id="PTHR14577">
    <property type="entry name" value="NUCLEOLAR PROTEIN 12"/>
    <property type="match status" value="1"/>
</dbReference>
<comment type="caution">
    <text evidence="7">The sequence shown here is derived from an EMBL/GenBank/DDBJ whole genome shotgun (WGS) entry which is preliminary data.</text>
</comment>
<comment type="subcellular location">
    <subcellularLocation>
        <location evidence="1">Nucleus</location>
        <location evidence="1">Nucleolus</location>
    </subcellularLocation>
</comment>
<dbReference type="GO" id="GO:0019843">
    <property type="term" value="F:rRNA binding"/>
    <property type="evidence" value="ECO:0007669"/>
    <property type="project" value="TreeGrafter"/>
</dbReference>
<evidence type="ECO:0000256" key="2">
    <source>
        <dbReference type="ARBA" id="ARBA00007175"/>
    </source>
</evidence>
<sequence length="198" mass="22549">MDGDTEEGASQLPPTRVRHIKKRALKNKALHVSFDEKDLRNYVTGFHKRKKKRRKEAQKQQEEAFRRKRIELRKQRKLERDLALNGGVLPSDVATPDESNDHQEDDKECELGASINGTTIYDTGNMEVMVTTSEITGEADGVPREKMQAAVSSKSLGANNKHCLVVSKKLSFKKVSKQKSQSKTHKKRNRKKGKPKKR</sequence>
<dbReference type="GO" id="GO:0005730">
    <property type="term" value="C:nucleolus"/>
    <property type="evidence" value="ECO:0007669"/>
    <property type="project" value="UniProtKB-SubCell"/>
</dbReference>
<keyword evidence="4" id="KW-0539">Nucleus</keyword>
<dbReference type="InterPro" id="IPR019186">
    <property type="entry name" value="Nucleolar_protein_12"/>
</dbReference>